<dbReference type="GO" id="GO:0005829">
    <property type="term" value="C:cytosol"/>
    <property type="evidence" value="ECO:0007669"/>
    <property type="project" value="TreeGrafter"/>
</dbReference>
<organism evidence="3 4">
    <name type="scientific">Halobacillus mangrovi</name>
    <dbReference type="NCBI Taxonomy" id="402384"/>
    <lineage>
        <taxon>Bacteria</taxon>
        <taxon>Bacillati</taxon>
        <taxon>Bacillota</taxon>
        <taxon>Bacilli</taxon>
        <taxon>Bacillales</taxon>
        <taxon>Bacillaceae</taxon>
        <taxon>Halobacillus</taxon>
    </lineage>
</organism>
<comment type="similarity">
    <text evidence="1">To bacterial alkanal monooxygenase alpha and beta chains.</text>
</comment>
<dbReference type="PANTHER" id="PTHR30137:SF19">
    <property type="entry name" value="LUCIFERASE-LIKE MONOOXYGENASE"/>
    <property type="match status" value="1"/>
</dbReference>
<proteinExistence type="predicted"/>
<dbReference type="FunFam" id="3.20.20.30:FF:000002">
    <property type="entry name" value="LLM class flavin-dependent oxidoreductase"/>
    <property type="match status" value="1"/>
</dbReference>
<dbReference type="PANTHER" id="PTHR30137">
    <property type="entry name" value="LUCIFERASE-LIKE MONOOXYGENASE"/>
    <property type="match status" value="1"/>
</dbReference>
<gene>
    <name evidence="3" type="ORF">HM131_19430</name>
</gene>
<dbReference type="Proteomes" id="UP000192527">
    <property type="component" value="Chromosome"/>
</dbReference>
<dbReference type="EMBL" id="CP020772">
    <property type="protein sequence ID" value="ARI78860.1"/>
    <property type="molecule type" value="Genomic_DNA"/>
</dbReference>
<dbReference type="InterPro" id="IPR011251">
    <property type="entry name" value="Luciferase-like_dom"/>
</dbReference>
<evidence type="ECO:0000313" key="3">
    <source>
        <dbReference type="EMBL" id="ARI78860.1"/>
    </source>
</evidence>
<dbReference type="KEGG" id="hmn:HM131_19430"/>
<dbReference type="Pfam" id="PF00296">
    <property type="entry name" value="Bac_luciferase"/>
    <property type="match status" value="1"/>
</dbReference>
<protein>
    <submittedName>
        <fullName evidence="3">Luciferase family oxidoreductase</fullName>
    </submittedName>
</protein>
<dbReference type="InterPro" id="IPR036661">
    <property type="entry name" value="Luciferase-like_sf"/>
</dbReference>
<dbReference type="RefSeq" id="WP_085031322.1">
    <property type="nucleotide sequence ID" value="NZ_CP020772.1"/>
</dbReference>
<dbReference type="Gene3D" id="3.20.20.30">
    <property type="entry name" value="Luciferase-like domain"/>
    <property type="match status" value="1"/>
</dbReference>
<keyword evidence="4" id="KW-1185">Reference proteome</keyword>
<accession>A0A1W6A024</accession>
<name>A0A1W6A024_9BACI</name>
<reference evidence="3 4" key="1">
    <citation type="submission" date="2017-04" db="EMBL/GenBank/DDBJ databases">
        <title>The whole genome sequencing and assembly of Halobacillus mangrovi strain.</title>
        <authorList>
            <person name="Lee S.-J."/>
            <person name="Park M.-K."/>
            <person name="Kim J.-Y."/>
            <person name="Lee Y.-J."/>
            <person name="Yi H."/>
            <person name="Bahn Y.-S."/>
            <person name="Kim J.F."/>
            <person name="Lee D.-W."/>
        </authorList>
    </citation>
    <scope>NUCLEOTIDE SEQUENCE [LARGE SCALE GENOMIC DNA]</scope>
    <source>
        <strain evidence="3 4">KTB 131</strain>
    </source>
</reference>
<dbReference type="NCBIfam" id="TIGR03558">
    <property type="entry name" value="oxido_grp_1"/>
    <property type="match status" value="1"/>
</dbReference>
<feature type="domain" description="Luciferase-like" evidence="2">
    <location>
        <begin position="1"/>
        <end position="297"/>
    </location>
</feature>
<dbReference type="STRING" id="402384.HM131_19430"/>
<dbReference type="AlphaFoldDB" id="A0A1W6A024"/>
<dbReference type="InterPro" id="IPR050766">
    <property type="entry name" value="Bact_Lucif_Oxidored"/>
</dbReference>
<evidence type="ECO:0000313" key="4">
    <source>
        <dbReference type="Proteomes" id="UP000192527"/>
    </source>
</evidence>
<sequence length="343" mass="38054">MKLSVLDQSPILSGMNPHEAFQQTKELAKLTDRLGYHRFWVSEHHSTESLAGSSPEILAAHLAAHTENIRIGTGGVLLPHYSSYKVAESFRVLETLHPSRIDLGVGRAPGGMPNVNLALNGGSVPNVEGYPGQIEELMAYLHGQDPHGMDIYATPRGETSPPIWMLGSSGTSARLAADLGVSYSFAHFINGRGGTRAVERYFNYFTPSMQQSEPNANVSIFVVCADSDGHAEYLASSLDLALLKIEQGGKNNYFPTPEEALQYPYSHFEEQRIQENRNRMIVGSVEKVKEEIQELAQIYHVDEIIVNTIVTPFEDRLRSYELLAEAFELRQTETTNLKNSGNY</sequence>
<dbReference type="CDD" id="cd00347">
    <property type="entry name" value="Flavin_utilizing_monoxygenases"/>
    <property type="match status" value="2"/>
</dbReference>
<dbReference type="InterPro" id="IPR019949">
    <property type="entry name" value="CmoO-like"/>
</dbReference>
<dbReference type="SUPFAM" id="SSF51679">
    <property type="entry name" value="Bacterial luciferase-like"/>
    <property type="match status" value="1"/>
</dbReference>
<evidence type="ECO:0000256" key="1">
    <source>
        <dbReference type="ARBA" id="ARBA00007789"/>
    </source>
</evidence>
<dbReference type="GO" id="GO:0016705">
    <property type="term" value="F:oxidoreductase activity, acting on paired donors, with incorporation or reduction of molecular oxygen"/>
    <property type="evidence" value="ECO:0007669"/>
    <property type="project" value="InterPro"/>
</dbReference>
<dbReference type="OrthoDB" id="9780518at2"/>
<evidence type="ECO:0000259" key="2">
    <source>
        <dbReference type="Pfam" id="PF00296"/>
    </source>
</evidence>